<evidence type="ECO:0000256" key="3">
    <source>
        <dbReference type="ARBA" id="ARBA00022801"/>
    </source>
</evidence>
<dbReference type="Pfam" id="PF01975">
    <property type="entry name" value="SurE"/>
    <property type="match status" value="1"/>
</dbReference>
<evidence type="ECO:0000256" key="2">
    <source>
        <dbReference type="ARBA" id="ARBA00022723"/>
    </source>
</evidence>
<evidence type="ECO:0000313" key="5">
    <source>
        <dbReference type="EnsemblPlants" id="Kaladp0427s0023.1.v1.1"/>
    </source>
</evidence>
<keyword evidence="2" id="KW-0479">Metal-binding</keyword>
<keyword evidence="6" id="KW-1185">Reference proteome</keyword>
<proteinExistence type="inferred from homology"/>
<dbReference type="GO" id="GO:0008252">
    <property type="term" value="F:nucleotidase activity"/>
    <property type="evidence" value="ECO:0007669"/>
    <property type="project" value="InterPro"/>
</dbReference>
<feature type="domain" description="Survival protein SurE-like phosphatase/nucleotidase" evidence="4">
    <location>
        <begin position="13"/>
        <end position="205"/>
    </location>
</feature>
<evidence type="ECO:0000256" key="1">
    <source>
        <dbReference type="ARBA" id="ARBA00011062"/>
    </source>
</evidence>
<dbReference type="InterPro" id="IPR002828">
    <property type="entry name" value="SurE-like_Pase/nucleotidase"/>
</dbReference>
<accession>A0A7N0VBS7</accession>
<dbReference type="InterPro" id="IPR030048">
    <property type="entry name" value="SurE"/>
</dbReference>
<keyword evidence="3" id="KW-0378">Hydrolase</keyword>
<dbReference type="EnsemblPlants" id="Kaladp0427s0023.1.v1.1">
    <property type="protein sequence ID" value="Kaladp0427s0023.1.v1.1"/>
    <property type="gene ID" value="Kaladp0427s0023.v1.1"/>
</dbReference>
<organism evidence="5 6">
    <name type="scientific">Kalanchoe fedtschenkoi</name>
    <name type="common">Lavender scallops</name>
    <name type="synonym">South American air plant</name>
    <dbReference type="NCBI Taxonomy" id="63787"/>
    <lineage>
        <taxon>Eukaryota</taxon>
        <taxon>Viridiplantae</taxon>
        <taxon>Streptophyta</taxon>
        <taxon>Embryophyta</taxon>
        <taxon>Tracheophyta</taxon>
        <taxon>Spermatophyta</taxon>
        <taxon>Magnoliopsida</taxon>
        <taxon>eudicotyledons</taxon>
        <taxon>Gunneridae</taxon>
        <taxon>Pentapetalae</taxon>
        <taxon>Saxifragales</taxon>
        <taxon>Crassulaceae</taxon>
        <taxon>Kalanchoe</taxon>
    </lineage>
</organism>
<dbReference type="PANTHER" id="PTHR30457:SF0">
    <property type="entry name" value="PHOSPHATASE, PUTATIVE (AFU_ORTHOLOGUE AFUA_4G01070)-RELATED"/>
    <property type="match status" value="1"/>
</dbReference>
<dbReference type="OMA" id="IKMGWRQ"/>
<dbReference type="PANTHER" id="PTHR30457">
    <property type="entry name" value="5'-NUCLEOTIDASE SURE"/>
    <property type="match status" value="1"/>
</dbReference>
<dbReference type="Gramene" id="Kaladp0427s0023.1.v1.1">
    <property type="protein sequence ID" value="Kaladp0427s0023.1.v1.1"/>
    <property type="gene ID" value="Kaladp0427s0023.v1.1"/>
</dbReference>
<evidence type="ECO:0000313" key="6">
    <source>
        <dbReference type="Proteomes" id="UP000594263"/>
    </source>
</evidence>
<dbReference type="InterPro" id="IPR036523">
    <property type="entry name" value="SurE-like_sf"/>
</dbReference>
<dbReference type="AlphaFoldDB" id="A0A7N0VBS7"/>
<dbReference type="GO" id="GO:0046872">
    <property type="term" value="F:metal ion binding"/>
    <property type="evidence" value="ECO:0007669"/>
    <property type="project" value="UniProtKB-KW"/>
</dbReference>
<comment type="similarity">
    <text evidence="1">Belongs to the SurE nucleotidase family.</text>
</comment>
<name>A0A7N0VBS7_KALFE</name>
<dbReference type="Proteomes" id="UP000594263">
    <property type="component" value="Unplaced"/>
</dbReference>
<protein>
    <recommendedName>
        <fullName evidence="4">Survival protein SurE-like phosphatase/nucleotidase domain-containing protein</fullName>
    </recommendedName>
</protein>
<dbReference type="SUPFAM" id="SSF64167">
    <property type="entry name" value="SurE-like"/>
    <property type="match status" value="1"/>
</dbReference>
<dbReference type="NCBIfam" id="TIGR00087">
    <property type="entry name" value="surE"/>
    <property type="match status" value="1"/>
</dbReference>
<dbReference type="GO" id="GO:0005829">
    <property type="term" value="C:cytosol"/>
    <property type="evidence" value="ECO:0007669"/>
    <property type="project" value="TreeGrafter"/>
</dbReference>
<dbReference type="Gene3D" id="3.40.1210.10">
    <property type="entry name" value="Survival protein SurE-like phosphatase/nucleotidase"/>
    <property type="match status" value="1"/>
</dbReference>
<evidence type="ECO:0000259" key="4">
    <source>
        <dbReference type="Pfam" id="PF01975"/>
    </source>
</evidence>
<reference evidence="5" key="1">
    <citation type="submission" date="2021-01" db="UniProtKB">
        <authorList>
            <consortium name="EnsemblPlants"/>
        </authorList>
    </citation>
    <scope>IDENTIFICATION</scope>
</reference>
<sequence length="307" mass="33113">METKIVPDGRPSIMVTNDDGIDAPGLRALVQVLVSTNRYQVLVCAPDSEKSAVSHSITWRHPLSAKKTEIDGTVAFAISGTPADCTSLGLSKALFPFLPDLVISGINLGENCGYHIVYSGTVGGAREAFFCGVPSISVSYQWIVGRSTVGDFTHAAESILPIINATISDIKNQSYTQKCFLNIDVPFNVKENKGYKLTKQGKSLYRAGWSKVTSNSQGGTMLSNMTMDTESPANVETGSSITSQDLLFKREVHGNYNKDDGSDADTDFKSLQEGYITVTPLGATSQAETDSQGYFRDWLPKVTPSSL</sequence>
<dbReference type="HAMAP" id="MF_00060">
    <property type="entry name" value="SurE"/>
    <property type="match status" value="1"/>
</dbReference>